<evidence type="ECO:0000256" key="6">
    <source>
        <dbReference type="SAM" id="Phobius"/>
    </source>
</evidence>
<gene>
    <name evidence="7" type="ORF">GCK72_025964</name>
</gene>
<protein>
    <recommendedName>
        <fullName evidence="9">Serpentine receptor class gamma</fullName>
    </recommendedName>
</protein>
<evidence type="ECO:0000256" key="4">
    <source>
        <dbReference type="ARBA" id="ARBA00023136"/>
    </source>
</evidence>
<dbReference type="PANTHER" id="PTHR31357:SF5">
    <property type="entry name" value="SERPENTINE RECEPTOR CLASS ALPHA-1-RELATED"/>
    <property type="match status" value="1"/>
</dbReference>
<dbReference type="PANTHER" id="PTHR31357">
    <property type="entry name" value="SERPENTINE RECEPTOR CLASS ALPHA-10"/>
    <property type="match status" value="1"/>
</dbReference>
<dbReference type="AlphaFoldDB" id="A0A6A5G3L4"/>
<dbReference type="InterPro" id="IPR051080">
    <property type="entry name" value="Nematode_rcpt-like_serp_alpha"/>
</dbReference>
<evidence type="ECO:0000256" key="3">
    <source>
        <dbReference type="ARBA" id="ARBA00022989"/>
    </source>
</evidence>
<sequence length="127" mass="15025">MALLIRKHNKKYEFSTRFKVSSRFQNRQAVETTNTICILSLFSSIFLFIYTVGIFVLLAVRPSISPFVFNIFVTYVYTIPFVAFMIPRLILFRIRATRRKRVHALNGFAQVKQTQDEHINELRVMWS</sequence>
<comment type="subcellular location">
    <subcellularLocation>
        <location evidence="1">Membrane</location>
        <topology evidence="1">Multi-pass membrane protein</topology>
    </subcellularLocation>
</comment>
<dbReference type="Pfam" id="PF02117">
    <property type="entry name" value="7TM_GPCR_Sra"/>
    <property type="match status" value="1"/>
</dbReference>
<dbReference type="RefSeq" id="XP_053580147.1">
    <property type="nucleotide sequence ID" value="XM_053736581.1"/>
</dbReference>
<keyword evidence="4 6" id="KW-0472">Membrane</keyword>
<evidence type="ECO:0008006" key="9">
    <source>
        <dbReference type="Google" id="ProtNLM"/>
    </source>
</evidence>
<dbReference type="GO" id="GO:0004930">
    <property type="term" value="F:G protein-coupled receptor activity"/>
    <property type="evidence" value="ECO:0007669"/>
    <property type="project" value="InterPro"/>
</dbReference>
<evidence type="ECO:0000256" key="5">
    <source>
        <dbReference type="ARBA" id="ARBA00037994"/>
    </source>
</evidence>
<comment type="similarity">
    <text evidence="5">Belongs to the nematode receptor-like protein sra family.</text>
</comment>
<dbReference type="Proteomes" id="UP000483820">
    <property type="component" value="Chromosome X"/>
</dbReference>
<dbReference type="CTD" id="9826352"/>
<dbReference type="PRINTS" id="PR00697">
    <property type="entry name" value="TMPROTEINSRA"/>
</dbReference>
<evidence type="ECO:0000256" key="2">
    <source>
        <dbReference type="ARBA" id="ARBA00022692"/>
    </source>
</evidence>
<name>A0A6A5G3L4_CAERE</name>
<accession>A0A6A5G3L4</accession>
<proteinExistence type="inferred from homology"/>
<reference evidence="7 8" key="1">
    <citation type="submission" date="2019-12" db="EMBL/GenBank/DDBJ databases">
        <title>Chromosome-level assembly of the Caenorhabditis remanei genome.</title>
        <authorList>
            <person name="Teterina A.A."/>
            <person name="Willis J.H."/>
            <person name="Phillips P.C."/>
        </authorList>
    </citation>
    <scope>NUCLEOTIDE SEQUENCE [LARGE SCALE GENOMIC DNA]</scope>
    <source>
        <strain evidence="7 8">PX506</strain>
        <tissue evidence="7">Whole organism</tissue>
    </source>
</reference>
<dbReference type="GO" id="GO:0016020">
    <property type="term" value="C:membrane"/>
    <property type="evidence" value="ECO:0007669"/>
    <property type="project" value="UniProtKB-SubCell"/>
</dbReference>
<dbReference type="InterPro" id="IPR000344">
    <property type="entry name" value="7TM_GPCR_serpentine_rcpt_Sra"/>
</dbReference>
<keyword evidence="2 6" id="KW-0812">Transmembrane</keyword>
<evidence type="ECO:0000313" key="7">
    <source>
        <dbReference type="EMBL" id="KAF1749496.1"/>
    </source>
</evidence>
<dbReference type="KEGG" id="crq:GCK72_025964"/>
<dbReference type="EMBL" id="WUAV01000006">
    <property type="protein sequence ID" value="KAF1749496.1"/>
    <property type="molecule type" value="Genomic_DNA"/>
</dbReference>
<evidence type="ECO:0000256" key="1">
    <source>
        <dbReference type="ARBA" id="ARBA00004141"/>
    </source>
</evidence>
<feature type="transmembrane region" description="Helical" evidence="6">
    <location>
        <begin position="67"/>
        <end position="91"/>
    </location>
</feature>
<comment type="caution">
    <text evidence="7">The sequence shown here is derived from an EMBL/GenBank/DDBJ whole genome shotgun (WGS) entry which is preliminary data.</text>
</comment>
<dbReference type="GO" id="GO:0004984">
    <property type="term" value="F:olfactory receptor activity"/>
    <property type="evidence" value="ECO:0007669"/>
    <property type="project" value="TreeGrafter"/>
</dbReference>
<organism evidence="7 8">
    <name type="scientific">Caenorhabditis remanei</name>
    <name type="common">Caenorhabditis vulgaris</name>
    <dbReference type="NCBI Taxonomy" id="31234"/>
    <lineage>
        <taxon>Eukaryota</taxon>
        <taxon>Metazoa</taxon>
        <taxon>Ecdysozoa</taxon>
        <taxon>Nematoda</taxon>
        <taxon>Chromadorea</taxon>
        <taxon>Rhabditida</taxon>
        <taxon>Rhabditina</taxon>
        <taxon>Rhabditomorpha</taxon>
        <taxon>Rhabditoidea</taxon>
        <taxon>Rhabditidae</taxon>
        <taxon>Peloderinae</taxon>
        <taxon>Caenorhabditis</taxon>
    </lineage>
</organism>
<dbReference type="GeneID" id="9826352"/>
<evidence type="ECO:0000313" key="8">
    <source>
        <dbReference type="Proteomes" id="UP000483820"/>
    </source>
</evidence>
<keyword evidence="3 6" id="KW-1133">Transmembrane helix</keyword>
<feature type="transmembrane region" description="Helical" evidence="6">
    <location>
        <begin position="36"/>
        <end position="61"/>
    </location>
</feature>